<reference evidence="2" key="1">
    <citation type="submission" date="2021-03" db="EMBL/GenBank/DDBJ databases">
        <title>Fibrella sp. HMF5335 genome sequencing and assembly.</title>
        <authorList>
            <person name="Kang H."/>
            <person name="Kim H."/>
            <person name="Bae S."/>
            <person name="Joh K."/>
        </authorList>
    </citation>
    <scope>NUCLEOTIDE SEQUENCE</scope>
    <source>
        <strain evidence="2">HMF5335</strain>
    </source>
</reference>
<dbReference type="GO" id="GO:0016853">
    <property type="term" value="F:isomerase activity"/>
    <property type="evidence" value="ECO:0007669"/>
    <property type="project" value="UniProtKB-KW"/>
</dbReference>
<comment type="caution">
    <text evidence="2">The sequence shown here is derived from an EMBL/GenBank/DDBJ whole genome shotgun (WGS) entry which is preliminary data.</text>
</comment>
<dbReference type="SUPFAM" id="SSF51658">
    <property type="entry name" value="Xylose isomerase-like"/>
    <property type="match status" value="1"/>
</dbReference>
<dbReference type="AlphaFoldDB" id="A0A939GBS5"/>
<organism evidence="2 3">
    <name type="scientific">Fibrella rubiginis</name>
    <dbReference type="NCBI Taxonomy" id="2817060"/>
    <lineage>
        <taxon>Bacteria</taxon>
        <taxon>Pseudomonadati</taxon>
        <taxon>Bacteroidota</taxon>
        <taxon>Cytophagia</taxon>
        <taxon>Cytophagales</taxon>
        <taxon>Spirosomataceae</taxon>
        <taxon>Fibrella</taxon>
    </lineage>
</organism>
<proteinExistence type="predicted"/>
<evidence type="ECO:0000313" key="3">
    <source>
        <dbReference type="Proteomes" id="UP000664034"/>
    </source>
</evidence>
<dbReference type="PANTHER" id="PTHR12110:SF21">
    <property type="entry name" value="XYLOSE ISOMERASE-LIKE TIM BARREL DOMAIN-CONTAINING PROTEIN"/>
    <property type="match status" value="1"/>
</dbReference>
<accession>A0A939GBS5</accession>
<keyword evidence="2" id="KW-0413">Isomerase</keyword>
<name>A0A939GBS5_9BACT</name>
<dbReference type="Proteomes" id="UP000664034">
    <property type="component" value="Unassembled WGS sequence"/>
</dbReference>
<dbReference type="InterPro" id="IPR036237">
    <property type="entry name" value="Xyl_isomerase-like_sf"/>
</dbReference>
<dbReference type="Gene3D" id="3.20.20.150">
    <property type="entry name" value="Divalent-metal-dependent TIM barrel enzymes"/>
    <property type="match status" value="1"/>
</dbReference>
<sequence length="309" mass="34948">MLDLGFVSAILPDYDLHAVLKFAADHGFKCVEIMCWPTDSADARRYAGVSHIDVDNLDVEAVHFLCHKYGVSISGLGYYPNPLDANAEQAEFYREHIKKLIRAAARLGRSGAAVPVVNTFMGRNTTLNVADNLKLVAEHWPAIVHEAEAHNVKIGIENCPMWFTNDEWPGGKNLMTTPAIWDRVFELIPSRALGVNYDPSHLVWQMMDEVKPIYTYRDRLHHIHLKDAKIYRDKLDRVGIMANPLEYHSPKLPGLGDVRWGSFFAALTDVRYRGPVCIEVEDKAYEGSPDDVKTAILTARNYLRQFLAD</sequence>
<dbReference type="PANTHER" id="PTHR12110">
    <property type="entry name" value="HYDROXYPYRUVATE ISOMERASE"/>
    <property type="match status" value="1"/>
</dbReference>
<dbReference type="InterPro" id="IPR013022">
    <property type="entry name" value="Xyl_isomerase-like_TIM-brl"/>
</dbReference>
<dbReference type="RefSeq" id="WP_207363552.1">
    <property type="nucleotide sequence ID" value="NZ_JAFMYV010000002.1"/>
</dbReference>
<keyword evidence="3" id="KW-1185">Reference proteome</keyword>
<feature type="domain" description="Xylose isomerase-like TIM barrel" evidence="1">
    <location>
        <begin position="21"/>
        <end position="294"/>
    </location>
</feature>
<gene>
    <name evidence="2" type="ORF">J2I47_05545</name>
</gene>
<dbReference type="Pfam" id="PF01261">
    <property type="entry name" value="AP_endonuc_2"/>
    <property type="match status" value="1"/>
</dbReference>
<dbReference type="InterPro" id="IPR050312">
    <property type="entry name" value="IolE/XylAMocC-like"/>
</dbReference>
<protein>
    <submittedName>
        <fullName evidence="2">Sugar phosphate isomerase/epimerase</fullName>
    </submittedName>
</protein>
<evidence type="ECO:0000313" key="2">
    <source>
        <dbReference type="EMBL" id="MBO0936004.1"/>
    </source>
</evidence>
<dbReference type="EMBL" id="JAFMYV010000002">
    <property type="protein sequence ID" value="MBO0936004.1"/>
    <property type="molecule type" value="Genomic_DNA"/>
</dbReference>
<evidence type="ECO:0000259" key="1">
    <source>
        <dbReference type="Pfam" id="PF01261"/>
    </source>
</evidence>